<dbReference type="Proteomes" id="UP001362999">
    <property type="component" value="Unassembled WGS sequence"/>
</dbReference>
<accession>A0AAV9ZJM4</accession>
<dbReference type="EMBL" id="JAWWNJ010000138">
    <property type="protein sequence ID" value="KAK6984377.1"/>
    <property type="molecule type" value="Genomic_DNA"/>
</dbReference>
<sequence>SSYSASRWKPQTRWAGCQIRDESEEFTFLSMEHVVRGALMVPVPDSANQPTHFLVDTVDADILLRADE</sequence>
<reference evidence="1 2" key="1">
    <citation type="journal article" date="2024" name="J Genomics">
        <title>Draft genome sequencing and assembly of Favolaschia claudopus CIRM-BRFM 2984 isolated from oak limbs.</title>
        <authorList>
            <person name="Navarro D."/>
            <person name="Drula E."/>
            <person name="Chaduli D."/>
            <person name="Cazenave R."/>
            <person name="Ahrendt S."/>
            <person name="Wang J."/>
            <person name="Lipzen A."/>
            <person name="Daum C."/>
            <person name="Barry K."/>
            <person name="Grigoriev I.V."/>
            <person name="Favel A."/>
            <person name="Rosso M.N."/>
            <person name="Martin F."/>
        </authorList>
    </citation>
    <scope>NUCLEOTIDE SEQUENCE [LARGE SCALE GENOMIC DNA]</scope>
    <source>
        <strain evidence="1 2">CIRM-BRFM 2984</strain>
    </source>
</reference>
<name>A0AAV9ZJM4_9AGAR</name>
<feature type="non-terminal residue" evidence="1">
    <location>
        <position position="1"/>
    </location>
</feature>
<evidence type="ECO:0000313" key="1">
    <source>
        <dbReference type="EMBL" id="KAK6984377.1"/>
    </source>
</evidence>
<comment type="caution">
    <text evidence="1">The sequence shown here is derived from an EMBL/GenBank/DDBJ whole genome shotgun (WGS) entry which is preliminary data.</text>
</comment>
<keyword evidence="2" id="KW-1185">Reference proteome</keyword>
<protein>
    <submittedName>
        <fullName evidence="1">Uncharacterized protein</fullName>
    </submittedName>
</protein>
<evidence type="ECO:0000313" key="2">
    <source>
        <dbReference type="Proteomes" id="UP001362999"/>
    </source>
</evidence>
<dbReference type="AlphaFoldDB" id="A0AAV9ZJM4"/>
<gene>
    <name evidence="1" type="ORF">R3P38DRAFT_2575996</name>
</gene>
<organism evidence="1 2">
    <name type="scientific">Favolaschia claudopus</name>
    <dbReference type="NCBI Taxonomy" id="2862362"/>
    <lineage>
        <taxon>Eukaryota</taxon>
        <taxon>Fungi</taxon>
        <taxon>Dikarya</taxon>
        <taxon>Basidiomycota</taxon>
        <taxon>Agaricomycotina</taxon>
        <taxon>Agaricomycetes</taxon>
        <taxon>Agaricomycetidae</taxon>
        <taxon>Agaricales</taxon>
        <taxon>Marasmiineae</taxon>
        <taxon>Mycenaceae</taxon>
        <taxon>Favolaschia</taxon>
    </lineage>
</organism>
<proteinExistence type="predicted"/>